<protein>
    <recommendedName>
        <fullName evidence="1">Protein phosphatase</fullName>
        <ecNumber evidence="1">3.1.3.16</ecNumber>
    </recommendedName>
</protein>
<dbReference type="PROSITE" id="PS51746">
    <property type="entry name" value="PPM_2"/>
    <property type="match status" value="1"/>
</dbReference>
<accession>A0A3N4IGA2</accession>
<dbReference type="Gene3D" id="3.60.40.10">
    <property type="entry name" value="PPM-type phosphatase domain"/>
    <property type="match status" value="1"/>
</dbReference>
<feature type="domain" description="PPM-type phosphatase" evidence="3">
    <location>
        <begin position="157"/>
        <end position="442"/>
    </location>
</feature>
<dbReference type="Proteomes" id="UP000275078">
    <property type="component" value="Unassembled WGS sequence"/>
</dbReference>
<gene>
    <name evidence="4" type="ORF">BJ508DRAFT_74712</name>
</gene>
<name>A0A3N4IGA2_ASCIM</name>
<comment type="cofactor">
    <cofactor evidence="1">
        <name>Mg(2+)</name>
        <dbReference type="ChEBI" id="CHEBI:18420"/>
    </cofactor>
</comment>
<comment type="similarity">
    <text evidence="1">Belongs to the PP2C family.</text>
</comment>
<evidence type="ECO:0000256" key="2">
    <source>
        <dbReference type="SAM" id="MobiDB-lite"/>
    </source>
</evidence>
<dbReference type="STRING" id="1160509.A0A3N4IGA2"/>
<dbReference type="PANTHER" id="PTHR12320:SF1">
    <property type="entry name" value="PROTEIN PHOSPHATASE PTC7 HOMOLOG"/>
    <property type="match status" value="1"/>
</dbReference>
<dbReference type="PANTHER" id="PTHR12320">
    <property type="entry name" value="PROTEIN PHOSPHATASE 2C"/>
    <property type="match status" value="1"/>
</dbReference>
<feature type="region of interest" description="Disordered" evidence="2">
    <location>
        <begin position="97"/>
        <end position="147"/>
    </location>
</feature>
<dbReference type="SUPFAM" id="SSF81606">
    <property type="entry name" value="PP2C-like"/>
    <property type="match status" value="1"/>
</dbReference>
<dbReference type="OrthoDB" id="60843at2759"/>
<dbReference type="EC" id="3.1.3.16" evidence="1"/>
<dbReference type="InterPro" id="IPR039123">
    <property type="entry name" value="PPTC7"/>
</dbReference>
<dbReference type="Pfam" id="PF13672">
    <property type="entry name" value="PP2C_2"/>
    <property type="match status" value="1"/>
</dbReference>
<proteinExistence type="inferred from homology"/>
<keyword evidence="5" id="KW-1185">Reference proteome</keyword>
<comment type="catalytic activity">
    <reaction evidence="1">
        <text>O-phospho-L-seryl-[protein] + H2O = L-seryl-[protein] + phosphate</text>
        <dbReference type="Rhea" id="RHEA:20629"/>
        <dbReference type="Rhea" id="RHEA-COMP:9863"/>
        <dbReference type="Rhea" id="RHEA-COMP:11604"/>
        <dbReference type="ChEBI" id="CHEBI:15377"/>
        <dbReference type="ChEBI" id="CHEBI:29999"/>
        <dbReference type="ChEBI" id="CHEBI:43474"/>
        <dbReference type="ChEBI" id="CHEBI:83421"/>
        <dbReference type="EC" id="3.1.3.16"/>
    </reaction>
</comment>
<dbReference type="SMART" id="SM00332">
    <property type="entry name" value="PP2Cc"/>
    <property type="match status" value="1"/>
</dbReference>
<dbReference type="EMBL" id="ML119666">
    <property type="protein sequence ID" value="RPA83211.1"/>
    <property type="molecule type" value="Genomic_DNA"/>
</dbReference>
<keyword evidence="1" id="KW-0378">Hydrolase</keyword>
<dbReference type="GO" id="GO:0046872">
    <property type="term" value="F:metal ion binding"/>
    <property type="evidence" value="ECO:0007669"/>
    <property type="project" value="UniProtKB-UniRule"/>
</dbReference>
<evidence type="ECO:0000259" key="3">
    <source>
        <dbReference type="PROSITE" id="PS51746"/>
    </source>
</evidence>
<comment type="cofactor">
    <cofactor evidence="1">
        <name>Mn(2+)</name>
        <dbReference type="ChEBI" id="CHEBI:29035"/>
    </cofactor>
</comment>
<dbReference type="InterPro" id="IPR036457">
    <property type="entry name" value="PPM-type-like_dom_sf"/>
</dbReference>
<evidence type="ECO:0000256" key="1">
    <source>
        <dbReference type="RuleBase" id="RU366020"/>
    </source>
</evidence>
<feature type="compositionally biased region" description="Low complexity" evidence="2">
    <location>
        <begin position="110"/>
        <end position="130"/>
    </location>
</feature>
<reference evidence="4 5" key="1">
    <citation type="journal article" date="2018" name="Nat. Ecol. Evol.">
        <title>Pezizomycetes genomes reveal the molecular basis of ectomycorrhizal truffle lifestyle.</title>
        <authorList>
            <person name="Murat C."/>
            <person name="Payen T."/>
            <person name="Noel B."/>
            <person name="Kuo A."/>
            <person name="Morin E."/>
            <person name="Chen J."/>
            <person name="Kohler A."/>
            <person name="Krizsan K."/>
            <person name="Balestrini R."/>
            <person name="Da Silva C."/>
            <person name="Montanini B."/>
            <person name="Hainaut M."/>
            <person name="Levati E."/>
            <person name="Barry K.W."/>
            <person name="Belfiori B."/>
            <person name="Cichocki N."/>
            <person name="Clum A."/>
            <person name="Dockter R.B."/>
            <person name="Fauchery L."/>
            <person name="Guy J."/>
            <person name="Iotti M."/>
            <person name="Le Tacon F."/>
            <person name="Lindquist E.A."/>
            <person name="Lipzen A."/>
            <person name="Malagnac F."/>
            <person name="Mello A."/>
            <person name="Molinier V."/>
            <person name="Miyauchi S."/>
            <person name="Poulain J."/>
            <person name="Riccioni C."/>
            <person name="Rubini A."/>
            <person name="Sitrit Y."/>
            <person name="Splivallo R."/>
            <person name="Traeger S."/>
            <person name="Wang M."/>
            <person name="Zifcakova L."/>
            <person name="Wipf D."/>
            <person name="Zambonelli A."/>
            <person name="Paolocci F."/>
            <person name="Nowrousian M."/>
            <person name="Ottonello S."/>
            <person name="Baldrian P."/>
            <person name="Spatafora J.W."/>
            <person name="Henrissat B."/>
            <person name="Nagy L.G."/>
            <person name="Aury J.M."/>
            <person name="Wincker P."/>
            <person name="Grigoriev I.V."/>
            <person name="Bonfante P."/>
            <person name="Martin F.M."/>
        </authorList>
    </citation>
    <scope>NUCLEOTIDE SEQUENCE [LARGE SCALE GENOMIC DNA]</scope>
    <source>
        <strain evidence="4 5">RN42</strain>
    </source>
</reference>
<keyword evidence="1" id="KW-0464">Manganese</keyword>
<evidence type="ECO:0000313" key="5">
    <source>
        <dbReference type="Proteomes" id="UP000275078"/>
    </source>
</evidence>
<evidence type="ECO:0000313" key="4">
    <source>
        <dbReference type="EMBL" id="RPA83211.1"/>
    </source>
</evidence>
<dbReference type="GO" id="GO:0004722">
    <property type="term" value="F:protein serine/threonine phosphatase activity"/>
    <property type="evidence" value="ECO:0007669"/>
    <property type="project" value="UniProtKB-EC"/>
</dbReference>
<keyword evidence="1" id="KW-0460">Magnesium</keyword>
<comment type="catalytic activity">
    <reaction evidence="1">
        <text>O-phospho-L-threonyl-[protein] + H2O = L-threonyl-[protein] + phosphate</text>
        <dbReference type="Rhea" id="RHEA:47004"/>
        <dbReference type="Rhea" id="RHEA-COMP:11060"/>
        <dbReference type="Rhea" id="RHEA-COMP:11605"/>
        <dbReference type="ChEBI" id="CHEBI:15377"/>
        <dbReference type="ChEBI" id="CHEBI:30013"/>
        <dbReference type="ChEBI" id="CHEBI:43474"/>
        <dbReference type="ChEBI" id="CHEBI:61977"/>
        <dbReference type="EC" id="3.1.3.16"/>
    </reaction>
</comment>
<keyword evidence="1" id="KW-0479">Metal-binding</keyword>
<dbReference type="InterPro" id="IPR001932">
    <property type="entry name" value="PPM-type_phosphatase-like_dom"/>
</dbReference>
<organism evidence="4 5">
    <name type="scientific">Ascobolus immersus RN42</name>
    <dbReference type="NCBI Taxonomy" id="1160509"/>
    <lineage>
        <taxon>Eukaryota</taxon>
        <taxon>Fungi</taxon>
        <taxon>Dikarya</taxon>
        <taxon>Ascomycota</taxon>
        <taxon>Pezizomycotina</taxon>
        <taxon>Pezizomycetes</taxon>
        <taxon>Pezizales</taxon>
        <taxon>Ascobolaceae</taxon>
        <taxon>Ascobolus</taxon>
    </lineage>
</organism>
<dbReference type="SMART" id="SM00331">
    <property type="entry name" value="PP2C_SIG"/>
    <property type="match status" value="1"/>
</dbReference>
<dbReference type="AlphaFoldDB" id="A0A3N4IGA2"/>
<sequence length="454" mass="48768">MSTALIRTRPALPSCRAALQRQHIHHHHLCPLRLPLGHNNVSSPPSLPLPLQFSSSLHSLHSPRRPANVPVTFASRAPRRITDTANMSRAYTTSLPLYTQHPLTPPPTPSHSASSSPTRSPLSRSTSSTAGLTLRVAAGGSGKGKRFQPERDIVGLREYERSLKKGGRMETGQDSFFLAQLPATSFGEEGGLAVGVADGVGGYIESGFDSADFSHTLCEYMAAEASTQTAREVSAQRVMRKAYDRIVKDNIVQGGGSTACVGVFKDGVVDVANLGDSGYFILRLGRTVYTSTPQTHAFNTPYQLSIIPPPLLAQAARYGGIPLHDLPRDADVSKHPLYPGDVLLFATDGVLDNLFSSQILSIVTEEMLACGSWVAGPNGFEVGKGRGDLVERKICERVVRMGKKRGEGREDGPFAKEVQRVFPGEGYRGGKPDDVGVVVVVVEAGQQRGRAGRL</sequence>
<keyword evidence="1" id="KW-0904">Protein phosphatase</keyword>